<dbReference type="InterPro" id="IPR008181">
    <property type="entry name" value="dUTPase"/>
</dbReference>
<dbReference type="InterPro" id="IPR036157">
    <property type="entry name" value="dUTPase-like_sf"/>
</dbReference>
<keyword evidence="4" id="KW-0546">Nucleotide metabolism</keyword>
<evidence type="ECO:0000313" key="9">
    <source>
        <dbReference type="Proteomes" id="UP001139516"/>
    </source>
</evidence>
<feature type="region of interest" description="Disordered" evidence="6">
    <location>
        <begin position="161"/>
        <end position="181"/>
    </location>
</feature>
<name>A0A9X1Y3Q7_9PROT</name>
<dbReference type="NCBIfam" id="NF001862">
    <property type="entry name" value="PRK00601.1"/>
    <property type="match status" value="1"/>
</dbReference>
<dbReference type="GO" id="GO:0000287">
    <property type="term" value="F:magnesium ion binding"/>
    <property type="evidence" value="ECO:0007669"/>
    <property type="project" value="InterPro"/>
</dbReference>
<keyword evidence="3 8" id="KW-0378">Hydrolase</keyword>
<dbReference type="InterPro" id="IPR029054">
    <property type="entry name" value="dUTPase-like"/>
</dbReference>
<evidence type="ECO:0000256" key="1">
    <source>
        <dbReference type="ARBA" id="ARBA00006581"/>
    </source>
</evidence>
<dbReference type="GO" id="GO:0006226">
    <property type="term" value="P:dUMP biosynthetic process"/>
    <property type="evidence" value="ECO:0007669"/>
    <property type="project" value="InterPro"/>
</dbReference>
<sequence>MSDDAPRGAPPASPAADMAPPVEIRILDPRLHEWGLPRYASAMAAAIDLHACLEAPALVEAGAPPLLIPAGIALHMADPHLAALVLPRSGRGHREGLLMGNGTGLIDPDYTGPILVSAWNRNPPGSPPIAIAPGERFAQMLFVPVLRPRFSVVEAFSRPSARGAGGFGSTGTGATTGSEPA</sequence>
<dbReference type="Proteomes" id="UP001139516">
    <property type="component" value="Unassembled WGS sequence"/>
</dbReference>
<gene>
    <name evidence="8" type="primary">dut</name>
    <name evidence="8" type="ORF">M0638_00625</name>
</gene>
<dbReference type="AlphaFoldDB" id="A0A9X1Y3Q7"/>
<dbReference type="SUPFAM" id="SSF51283">
    <property type="entry name" value="dUTPase-like"/>
    <property type="match status" value="1"/>
</dbReference>
<feature type="domain" description="dUTPase-like" evidence="7">
    <location>
        <begin position="33"/>
        <end position="171"/>
    </location>
</feature>
<evidence type="ECO:0000256" key="6">
    <source>
        <dbReference type="SAM" id="MobiDB-lite"/>
    </source>
</evidence>
<dbReference type="GO" id="GO:0004170">
    <property type="term" value="F:dUTP diphosphatase activity"/>
    <property type="evidence" value="ECO:0007669"/>
    <property type="project" value="UniProtKB-EC"/>
</dbReference>
<dbReference type="PANTHER" id="PTHR11241:SF0">
    <property type="entry name" value="DEOXYURIDINE 5'-TRIPHOSPHATE NUCLEOTIDOHYDROLASE"/>
    <property type="match status" value="1"/>
</dbReference>
<accession>A0A9X1Y3Q7</accession>
<dbReference type="Pfam" id="PF00692">
    <property type="entry name" value="dUTPase"/>
    <property type="match status" value="1"/>
</dbReference>
<dbReference type="RefSeq" id="WP_248665013.1">
    <property type="nucleotide sequence ID" value="NZ_JALPRX010000002.1"/>
</dbReference>
<dbReference type="EC" id="3.6.1.23" evidence="2"/>
<dbReference type="EMBL" id="JALPRX010000002">
    <property type="protein sequence ID" value="MCK8782883.1"/>
    <property type="molecule type" value="Genomic_DNA"/>
</dbReference>
<evidence type="ECO:0000256" key="4">
    <source>
        <dbReference type="ARBA" id="ARBA00023080"/>
    </source>
</evidence>
<evidence type="ECO:0000256" key="2">
    <source>
        <dbReference type="ARBA" id="ARBA00012379"/>
    </source>
</evidence>
<comment type="catalytic activity">
    <reaction evidence="5">
        <text>dUTP + H2O = dUMP + diphosphate + H(+)</text>
        <dbReference type="Rhea" id="RHEA:10248"/>
        <dbReference type="ChEBI" id="CHEBI:15377"/>
        <dbReference type="ChEBI" id="CHEBI:15378"/>
        <dbReference type="ChEBI" id="CHEBI:33019"/>
        <dbReference type="ChEBI" id="CHEBI:61555"/>
        <dbReference type="ChEBI" id="CHEBI:246422"/>
        <dbReference type="EC" id="3.6.1.23"/>
    </reaction>
</comment>
<comment type="caution">
    <text evidence="8">The sequence shown here is derived from an EMBL/GenBank/DDBJ whole genome shotgun (WGS) entry which is preliminary data.</text>
</comment>
<dbReference type="CDD" id="cd07557">
    <property type="entry name" value="trimeric_dUTPase"/>
    <property type="match status" value="1"/>
</dbReference>
<dbReference type="InterPro" id="IPR033704">
    <property type="entry name" value="dUTPase_trimeric"/>
</dbReference>
<reference evidence="8" key="1">
    <citation type="submission" date="2022-04" db="EMBL/GenBank/DDBJ databases">
        <title>Roseomonas acroporae sp. nov., isolated from coral Acropora digitifera.</title>
        <authorList>
            <person name="Sun H."/>
        </authorList>
    </citation>
    <scope>NUCLEOTIDE SEQUENCE</scope>
    <source>
        <strain evidence="8">NAR14</strain>
    </source>
</reference>
<evidence type="ECO:0000256" key="5">
    <source>
        <dbReference type="ARBA" id="ARBA00047686"/>
    </source>
</evidence>
<dbReference type="Gene3D" id="2.70.40.10">
    <property type="match status" value="1"/>
</dbReference>
<feature type="compositionally biased region" description="Low complexity" evidence="6">
    <location>
        <begin position="172"/>
        <end position="181"/>
    </location>
</feature>
<dbReference type="PANTHER" id="PTHR11241">
    <property type="entry name" value="DEOXYURIDINE 5'-TRIPHOSPHATE NUCLEOTIDOHYDROLASE"/>
    <property type="match status" value="1"/>
</dbReference>
<proteinExistence type="inferred from homology"/>
<comment type="similarity">
    <text evidence="1">Belongs to the dUTPase family.</text>
</comment>
<dbReference type="GO" id="GO:0046081">
    <property type="term" value="P:dUTP catabolic process"/>
    <property type="evidence" value="ECO:0007669"/>
    <property type="project" value="InterPro"/>
</dbReference>
<protein>
    <recommendedName>
        <fullName evidence="2">dUTP diphosphatase</fullName>
        <ecNumber evidence="2">3.6.1.23</ecNumber>
    </recommendedName>
</protein>
<organism evidence="8 9">
    <name type="scientific">Roseomonas acroporae</name>
    <dbReference type="NCBI Taxonomy" id="2937791"/>
    <lineage>
        <taxon>Bacteria</taxon>
        <taxon>Pseudomonadati</taxon>
        <taxon>Pseudomonadota</taxon>
        <taxon>Alphaproteobacteria</taxon>
        <taxon>Acetobacterales</taxon>
        <taxon>Roseomonadaceae</taxon>
        <taxon>Roseomonas</taxon>
    </lineage>
</organism>
<evidence type="ECO:0000259" key="7">
    <source>
        <dbReference type="Pfam" id="PF00692"/>
    </source>
</evidence>
<evidence type="ECO:0000313" key="8">
    <source>
        <dbReference type="EMBL" id="MCK8782883.1"/>
    </source>
</evidence>
<evidence type="ECO:0000256" key="3">
    <source>
        <dbReference type="ARBA" id="ARBA00022801"/>
    </source>
</evidence>
<keyword evidence="9" id="KW-1185">Reference proteome</keyword>